<feature type="region of interest" description="Disordered" evidence="1">
    <location>
        <begin position="1"/>
        <end position="29"/>
    </location>
</feature>
<gene>
    <name evidence="2" type="ORF">HGA13_32240</name>
</gene>
<evidence type="ECO:0000256" key="1">
    <source>
        <dbReference type="SAM" id="MobiDB-lite"/>
    </source>
</evidence>
<dbReference type="AlphaFoldDB" id="A0A846XW38"/>
<accession>A0A846XW38</accession>
<organism evidence="2 3">
    <name type="scientific">Nocardia speluncae</name>
    <dbReference type="NCBI Taxonomy" id="419477"/>
    <lineage>
        <taxon>Bacteria</taxon>
        <taxon>Bacillati</taxon>
        <taxon>Actinomycetota</taxon>
        <taxon>Actinomycetes</taxon>
        <taxon>Mycobacteriales</taxon>
        <taxon>Nocardiaceae</taxon>
        <taxon>Nocardia</taxon>
    </lineage>
</organism>
<sequence>MAVQLAVADDFDSSETRAPARPGAATRPRRIPRHTGVVLAHSVAEVVDCLGGWIFDRTLAGCETIVFTPSPRDTRALAILGAKTADYGDIPGVPGWCDGFGVLAVSAEMYAADQLAGEAVGARRSDGTSRTYLWGERPGAGSGPEFAVITPHQVSLAGQAFKRQALTAAGLPVDRTSAAELLWSEPGTR</sequence>
<name>A0A846XW38_9NOCA</name>
<proteinExistence type="predicted"/>
<dbReference type="EMBL" id="JAAXOO010000009">
    <property type="protein sequence ID" value="NKY37704.1"/>
    <property type="molecule type" value="Genomic_DNA"/>
</dbReference>
<comment type="caution">
    <text evidence="2">The sequence shown here is derived from an EMBL/GenBank/DDBJ whole genome shotgun (WGS) entry which is preliminary data.</text>
</comment>
<reference evidence="2 3" key="1">
    <citation type="submission" date="2020-04" db="EMBL/GenBank/DDBJ databases">
        <title>MicrobeNet Type strains.</title>
        <authorList>
            <person name="Nicholson A.C."/>
        </authorList>
    </citation>
    <scope>NUCLEOTIDE SEQUENCE [LARGE SCALE GENOMIC DNA]</scope>
    <source>
        <strain evidence="2 3">DSM 45078</strain>
    </source>
</reference>
<protein>
    <submittedName>
        <fullName evidence="2">Uncharacterized protein</fullName>
    </submittedName>
</protein>
<keyword evidence="3" id="KW-1185">Reference proteome</keyword>
<evidence type="ECO:0000313" key="2">
    <source>
        <dbReference type="EMBL" id="NKY37704.1"/>
    </source>
</evidence>
<evidence type="ECO:0000313" key="3">
    <source>
        <dbReference type="Proteomes" id="UP000565715"/>
    </source>
</evidence>
<feature type="compositionally biased region" description="Low complexity" evidence="1">
    <location>
        <begin position="17"/>
        <end position="26"/>
    </location>
</feature>
<dbReference type="RefSeq" id="WP_068049383.1">
    <property type="nucleotide sequence ID" value="NZ_JAAXOO010000009.1"/>
</dbReference>
<dbReference type="Proteomes" id="UP000565715">
    <property type="component" value="Unassembled WGS sequence"/>
</dbReference>